<reference evidence="1" key="2">
    <citation type="journal article" date="2020" name="Nat. Commun.">
        <title>Large-scale genome sequencing of mycorrhizal fungi provides insights into the early evolution of symbiotic traits.</title>
        <authorList>
            <person name="Miyauchi S."/>
            <person name="Kiss E."/>
            <person name="Kuo A."/>
            <person name="Drula E."/>
            <person name="Kohler A."/>
            <person name="Sanchez-Garcia M."/>
            <person name="Morin E."/>
            <person name="Andreopoulos B."/>
            <person name="Barry K.W."/>
            <person name="Bonito G."/>
            <person name="Buee M."/>
            <person name="Carver A."/>
            <person name="Chen C."/>
            <person name="Cichocki N."/>
            <person name="Clum A."/>
            <person name="Culley D."/>
            <person name="Crous P.W."/>
            <person name="Fauchery L."/>
            <person name="Girlanda M."/>
            <person name="Hayes R.D."/>
            <person name="Keri Z."/>
            <person name="LaButti K."/>
            <person name="Lipzen A."/>
            <person name="Lombard V."/>
            <person name="Magnuson J."/>
            <person name="Maillard F."/>
            <person name="Murat C."/>
            <person name="Nolan M."/>
            <person name="Ohm R.A."/>
            <person name="Pangilinan J."/>
            <person name="Pereira M.F."/>
            <person name="Perotto S."/>
            <person name="Peter M."/>
            <person name="Pfister S."/>
            <person name="Riley R."/>
            <person name="Sitrit Y."/>
            <person name="Stielow J.B."/>
            <person name="Szollosi G."/>
            <person name="Zifcakova L."/>
            <person name="Stursova M."/>
            <person name="Spatafora J.W."/>
            <person name="Tedersoo L."/>
            <person name="Vaario L.M."/>
            <person name="Yamada A."/>
            <person name="Yan M."/>
            <person name="Wang P."/>
            <person name="Xu J."/>
            <person name="Bruns T."/>
            <person name="Baldrian P."/>
            <person name="Vilgalys R."/>
            <person name="Dunand C."/>
            <person name="Henrissat B."/>
            <person name="Grigoriev I.V."/>
            <person name="Hibbett D."/>
            <person name="Nagy L.G."/>
            <person name="Martin F.M."/>
        </authorList>
    </citation>
    <scope>NUCLEOTIDE SEQUENCE</scope>
    <source>
        <strain evidence="1">P2</strain>
    </source>
</reference>
<keyword evidence="2" id="KW-1185">Reference proteome</keyword>
<reference evidence="1" key="1">
    <citation type="submission" date="2019-10" db="EMBL/GenBank/DDBJ databases">
        <authorList>
            <consortium name="DOE Joint Genome Institute"/>
            <person name="Kuo A."/>
            <person name="Miyauchi S."/>
            <person name="Kiss E."/>
            <person name="Drula E."/>
            <person name="Kohler A."/>
            <person name="Sanchez-Garcia M."/>
            <person name="Andreopoulos B."/>
            <person name="Barry K.W."/>
            <person name="Bonito G."/>
            <person name="Buee M."/>
            <person name="Carver A."/>
            <person name="Chen C."/>
            <person name="Cichocki N."/>
            <person name="Clum A."/>
            <person name="Culley D."/>
            <person name="Crous P.W."/>
            <person name="Fauchery L."/>
            <person name="Girlanda M."/>
            <person name="Hayes R."/>
            <person name="Keri Z."/>
            <person name="Labutti K."/>
            <person name="Lipzen A."/>
            <person name="Lombard V."/>
            <person name="Magnuson J."/>
            <person name="Maillard F."/>
            <person name="Morin E."/>
            <person name="Murat C."/>
            <person name="Nolan M."/>
            <person name="Ohm R."/>
            <person name="Pangilinan J."/>
            <person name="Pereira M."/>
            <person name="Perotto S."/>
            <person name="Peter M."/>
            <person name="Riley R."/>
            <person name="Sitrit Y."/>
            <person name="Stielow B."/>
            <person name="Szollosi G."/>
            <person name="Zifcakova L."/>
            <person name="Stursova M."/>
            <person name="Spatafora J.W."/>
            <person name="Tedersoo L."/>
            <person name="Vaario L.-M."/>
            <person name="Yamada A."/>
            <person name="Yan M."/>
            <person name="Wang P."/>
            <person name="Xu J."/>
            <person name="Bruns T."/>
            <person name="Baldrian P."/>
            <person name="Vilgalys R."/>
            <person name="Henrissat B."/>
            <person name="Grigoriev I.V."/>
            <person name="Hibbett D."/>
            <person name="Nagy L.G."/>
            <person name="Martin F.M."/>
        </authorList>
    </citation>
    <scope>NUCLEOTIDE SEQUENCE</scope>
    <source>
        <strain evidence="1">P2</strain>
    </source>
</reference>
<protein>
    <submittedName>
        <fullName evidence="1">Uncharacterized protein</fullName>
    </submittedName>
</protein>
<gene>
    <name evidence="1" type="ORF">BDM02DRAFT_3182209</name>
</gene>
<dbReference type="Proteomes" id="UP000886501">
    <property type="component" value="Unassembled WGS sequence"/>
</dbReference>
<name>A0ACB6ZYQ3_THEGA</name>
<sequence length="738" mass="82197">MQLRAVVVANNEGMQLKIDTLTARVQELERALQDAQRSTANSNDPMLEDSPASPSSAGPSSVENGSDRESHDSYGTLSLGTAGDARFFGPTARSDYLAYVASADKLFAPIFPNISKTIVDAATFHDTIPTRNSDDVRRQLLGFLPTREDAERLCDLYLEYGRHIWDGIPREELYEEVLDSVYNQKWEINSARSAHAFSLLYTVFALATLFDTTKTPGAVEAEEYYMLASAAMSLAPPAMHTTLWGIHALLQMTWYLDLSDRDSSHRKSSQAWTCLGLAIRLAHGIGLHINPIHWELDEKIGMRRCRLFWQLFVKDTFMSCAYGRPPLLSPAFIDCVLPNTHSDEYQPWLMRYTKLLHNMMVSTFGSNRPSYQLVLQFDTAVRNFPIVRKMDLSDCAGTPEDPLPPAEVNIVRWLGVSGKESTLLHLHKPYFYQVLADQPGDILKHKYAPSFIAVFRSAWRLIRGICLTFERVPEFLLRAGFCWSHAADAAVVMCLVATRVPSSYLVQSAVDELDRMCACLDEAERSSSLVGKYTVTVNNLRKQANAVLEKRKLSTEVVEELDRLGGQTRVVKPRSPAGAPPPSGSTHLRPPLRRFNSHTSTSLQESLAACWEFENLHPIIIEDLKAFETISSNSTQQSHTIDFPSSCSASSTVTANSLISRTPELPIPIFSIPEQFNVQGELSQNLPSNRTANSSSPFEGSAQGVHVHQHVGHLVLNESSGPPALDPSWRSFVEHLGF</sequence>
<dbReference type="EMBL" id="MU117961">
    <property type="protein sequence ID" value="KAF9654413.1"/>
    <property type="molecule type" value="Genomic_DNA"/>
</dbReference>
<evidence type="ECO:0000313" key="1">
    <source>
        <dbReference type="EMBL" id="KAF9654413.1"/>
    </source>
</evidence>
<evidence type="ECO:0000313" key="2">
    <source>
        <dbReference type="Proteomes" id="UP000886501"/>
    </source>
</evidence>
<organism evidence="1 2">
    <name type="scientific">Thelephora ganbajun</name>
    <name type="common">Ganba fungus</name>
    <dbReference type="NCBI Taxonomy" id="370292"/>
    <lineage>
        <taxon>Eukaryota</taxon>
        <taxon>Fungi</taxon>
        <taxon>Dikarya</taxon>
        <taxon>Basidiomycota</taxon>
        <taxon>Agaricomycotina</taxon>
        <taxon>Agaricomycetes</taxon>
        <taxon>Thelephorales</taxon>
        <taxon>Thelephoraceae</taxon>
        <taxon>Thelephora</taxon>
    </lineage>
</organism>
<proteinExistence type="predicted"/>
<comment type="caution">
    <text evidence="1">The sequence shown here is derived from an EMBL/GenBank/DDBJ whole genome shotgun (WGS) entry which is preliminary data.</text>
</comment>
<accession>A0ACB6ZYQ3</accession>